<dbReference type="Proteomes" id="UP000315753">
    <property type="component" value="Unassembled WGS sequence"/>
</dbReference>
<proteinExistence type="predicted"/>
<dbReference type="RefSeq" id="WP_141603138.1">
    <property type="nucleotide sequence ID" value="NZ_VIGD01000021.1"/>
</dbReference>
<evidence type="ECO:0000313" key="1">
    <source>
        <dbReference type="EMBL" id="TQE89204.1"/>
    </source>
</evidence>
<organism evidence="1 2">
    <name type="scientific">Ureibacillus terrenus</name>
    <dbReference type="NCBI Taxonomy" id="118246"/>
    <lineage>
        <taxon>Bacteria</taxon>
        <taxon>Bacillati</taxon>
        <taxon>Bacillota</taxon>
        <taxon>Bacilli</taxon>
        <taxon>Bacillales</taxon>
        <taxon>Caryophanaceae</taxon>
        <taxon>Ureibacillus</taxon>
    </lineage>
</organism>
<keyword evidence="2" id="KW-1185">Reference proteome</keyword>
<dbReference type="OrthoDB" id="2797164at2"/>
<dbReference type="AlphaFoldDB" id="A0A540UXM5"/>
<accession>A0A540UXM5</accession>
<name>A0A540UXM5_9BACL</name>
<comment type="caution">
    <text evidence="1">The sequence shown here is derived from an EMBL/GenBank/DDBJ whole genome shotgun (WGS) entry which is preliminary data.</text>
</comment>
<gene>
    <name evidence="1" type="ORF">FKZ59_12735</name>
</gene>
<sequence>MSWLLQWVLPNEVKQIDDLNRKDIKQSMQQLHNFVLQHHEEVKKVYVWVYLHQPFSVRRLLELETQWENKLQMKIHKEVELIPVVRKKGNWFDDILIEVNQVIHRICNEEPFDEMVLVSCGGQSLLQQAVLIGGIKTFADRFCLMLQDQATGEVLRQQFYDSPYKKSWLQLYQHLIHDYNYAGALKLVEGLEKNKKTQFIKLLLEVQHLRENFNFEEAYEKFREAKKIHPASNLRILGTEIILQHLNGEMGEQKKELEQILELYRHIKALLLKENYPSFLTRFYRAREAVLKYIVKYGSDEEIQLPRVSSIYQFIDQIEELYEEGKINRFFGVYFYIKSSNVANALNVRNKSFIGHNRKPISKNAILYEYYGSRNIKIPQAAERFLGDTRIMLRDLGGALDDNLEEMNKYLIELMISAAREGDVKVD</sequence>
<dbReference type="EMBL" id="VIGD01000021">
    <property type="protein sequence ID" value="TQE89204.1"/>
    <property type="molecule type" value="Genomic_DNA"/>
</dbReference>
<reference evidence="1 2" key="1">
    <citation type="submission" date="2019-06" db="EMBL/GenBank/DDBJ databases">
        <title>Genome sequence of Ureibacillus terrenus.</title>
        <authorList>
            <person name="Maclea K.S."/>
            <person name="Simoes M."/>
        </authorList>
    </citation>
    <scope>NUCLEOTIDE SEQUENCE [LARGE SCALE GENOMIC DNA]</scope>
    <source>
        <strain evidence="1 2">ATCC BAA-384</strain>
    </source>
</reference>
<protein>
    <submittedName>
        <fullName evidence="1">Uncharacterized protein</fullName>
    </submittedName>
</protein>
<evidence type="ECO:0000313" key="2">
    <source>
        <dbReference type="Proteomes" id="UP000315753"/>
    </source>
</evidence>